<comment type="similarity">
    <text evidence="2">Belongs to the YkuD family.</text>
</comment>
<dbReference type="GO" id="GO:0071972">
    <property type="term" value="F:peptidoglycan L,D-transpeptidase activity"/>
    <property type="evidence" value="ECO:0007669"/>
    <property type="project" value="TreeGrafter"/>
</dbReference>
<dbReference type="InterPro" id="IPR038063">
    <property type="entry name" value="Transpep_catalytic_dom"/>
</dbReference>
<keyword evidence="5" id="KW-0378">Hydrolase</keyword>
<evidence type="ECO:0000256" key="5">
    <source>
        <dbReference type="ARBA" id="ARBA00022801"/>
    </source>
</evidence>
<feature type="domain" description="L,D-TPase catalytic" evidence="10">
    <location>
        <begin position="35"/>
        <end position="160"/>
    </location>
</feature>
<evidence type="ECO:0000313" key="11">
    <source>
        <dbReference type="EMBL" id="PZO40994.1"/>
    </source>
</evidence>
<keyword evidence="4" id="KW-0808">Transferase</keyword>
<sequence length="161" mass="17500">MAVEFFVVPTVTFTFDAPLSPSQDYLPVAPAPKATHLVLSLSQKRVYVWADDQILEDFPVAIGTPETPTPTGEFEIFQMIVDPSWESPWTGDVYPPGPNSALGLRWIGFASQLNGIIGFHGTPTVSSIGQAASNGCVRLRNEDVLTLFAYVRMGMSVVVEP</sequence>
<dbReference type="PROSITE" id="PS52029">
    <property type="entry name" value="LD_TPASE"/>
    <property type="match status" value="1"/>
</dbReference>
<dbReference type="PANTHER" id="PTHR30582:SF24">
    <property type="entry name" value="L,D-TRANSPEPTIDASE ERFK_SRFK-RELATED"/>
    <property type="match status" value="1"/>
</dbReference>
<name>A0A2W4W767_9CYAN</name>
<dbReference type="Pfam" id="PF03734">
    <property type="entry name" value="YkuD"/>
    <property type="match status" value="1"/>
</dbReference>
<dbReference type="GO" id="GO:0008360">
    <property type="term" value="P:regulation of cell shape"/>
    <property type="evidence" value="ECO:0007669"/>
    <property type="project" value="UniProtKB-UniRule"/>
</dbReference>
<evidence type="ECO:0000313" key="12">
    <source>
        <dbReference type="Proteomes" id="UP000249081"/>
    </source>
</evidence>
<keyword evidence="8 9" id="KW-0961">Cell wall biogenesis/degradation</keyword>
<evidence type="ECO:0000256" key="3">
    <source>
        <dbReference type="ARBA" id="ARBA00022676"/>
    </source>
</evidence>
<gene>
    <name evidence="11" type="ORF">DCF17_11210</name>
</gene>
<organism evidence="11 12">
    <name type="scientific">Shackletoniella antarctica</name>
    <dbReference type="NCBI Taxonomy" id="268115"/>
    <lineage>
        <taxon>Bacteria</taxon>
        <taxon>Bacillati</taxon>
        <taxon>Cyanobacteriota</taxon>
        <taxon>Cyanophyceae</taxon>
        <taxon>Oculatellales</taxon>
        <taxon>Oculatellaceae</taxon>
        <taxon>Shackletoniella</taxon>
    </lineage>
</organism>
<dbReference type="EMBL" id="QBMN01000068">
    <property type="protein sequence ID" value="PZO40994.1"/>
    <property type="molecule type" value="Genomic_DNA"/>
</dbReference>
<dbReference type="AlphaFoldDB" id="A0A2W4W767"/>
<dbReference type="GO" id="GO:0071555">
    <property type="term" value="P:cell wall organization"/>
    <property type="evidence" value="ECO:0007669"/>
    <property type="project" value="UniProtKB-UniRule"/>
</dbReference>
<dbReference type="SUPFAM" id="SSF141523">
    <property type="entry name" value="L,D-transpeptidase catalytic domain-like"/>
    <property type="match status" value="1"/>
</dbReference>
<evidence type="ECO:0000256" key="4">
    <source>
        <dbReference type="ARBA" id="ARBA00022679"/>
    </source>
</evidence>
<protein>
    <submittedName>
        <fullName evidence="11">L,D-transpeptidase</fullName>
    </submittedName>
</protein>
<evidence type="ECO:0000256" key="8">
    <source>
        <dbReference type="ARBA" id="ARBA00023316"/>
    </source>
</evidence>
<feature type="active site" description="Nucleophile" evidence="9">
    <location>
        <position position="136"/>
    </location>
</feature>
<evidence type="ECO:0000256" key="2">
    <source>
        <dbReference type="ARBA" id="ARBA00005992"/>
    </source>
</evidence>
<reference evidence="11 12" key="2">
    <citation type="submission" date="2018-06" db="EMBL/GenBank/DDBJ databases">
        <title>Metagenomic assembly of (sub)arctic Cyanobacteria and their associated microbiome from non-axenic cultures.</title>
        <authorList>
            <person name="Baurain D."/>
        </authorList>
    </citation>
    <scope>NUCLEOTIDE SEQUENCE [LARGE SCALE GENOMIC DNA]</scope>
    <source>
        <strain evidence="11">ULC041bin1</strain>
    </source>
</reference>
<keyword evidence="7 9" id="KW-0573">Peptidoglycan synthesis</keyword>
<evidence type="ECO:0000259" key="10">
    <source>
        <dbReference type="PROSITE" id="PS52029"/>
    </source>
</evidence>
<keyword evidence="3" id="KW-0328">Glycosyltransferase</keyword>
<dbReference type="GO" id="GO:0018104">
    <property type="term" value="P:peptidoglycan-protein cross-linking"/>
    <property type="evidence" value="ECO:0007669"/>
    <property type="project" value="TreeGrafter"/>
</dbReference>
<dbReference type="GO" id="GO:0016757">
    <property type="term" value="F:glycosyltransferase activity"/>
    <property type="evidence" value="ECO:0007669"/>
    <property type="project" value="UniProtKB-KW"/>
</dbReference>
<evidence type="ECO:0000256" key="9">
    <source>
        <dbReference type="PROSITE-ProRule" id="PRU01373"/>
    </source>
</evidence>
<dbReference type="CDD" id="cd16913">
    <property type="entry name" value="YkuD_like"/>
    <property type="match status" value="1"/>
</dbReference>
<comment type="caution">
    <text evidence="11">The sequence shown here is derived from an EMBL/GenBank/DDBJ whole genome shotgun (WGS) entry which is preliminary data.</text>
</comment>
<dbReference type="GO" id="GO:0005576">
    <property type="term" value="C:extracellular region"/>
    <property type="evidence" value="ECO:0007669"/>
    <property type="project" value="TreeGrafter"/>
</dbReference>
<dbReference type="PANTHER" id="PTHR30582">
    <property type="entry name" value="L,D-TRANSPEPTIDASE"/>
    <property type="match status" value="1"/>
</dbReference>
<dbReference type="Gene3D" id="2.40.440.10">
    <property type="entry name" value="L,D-transpeptidase catalytic domain-like"/>
    <property type="match status" value="1"/>
</dbReference>
<dbReference type="UniPathway" id="UPA00219"/>
<evidence type="ECO:0000256" key="6">
    <source>
        <dbReference type="ARBA" id="ARBA00022960"/>
    </source>
</evidence>
<feature type="active site" description="Proton donor/acceptor" evidence="9">
    <location>
        <position position="120"/>
    </location>
</feature>
<proteinExistence type="inferred from homology"/>
<reference evidence="12" key="1">
    <citation type="submission" date="2018-04" db="EMBL/GenBank/DDBJ databases">
        <authorList>
            <person name="Cornet L."/>
        </authorList>
    </citation>
    <scope>NUCLEOTIDE SEQUENCE [LARGE SCALE GENOMIC DNA]</scope>
</reference>
<evidence type="ECO:0000256" key="7">
    <source>
        <dbReference type="ARBA" id="ARBA00022984"/>
    </source>
</evidence>
<evidence type="ECO:0000256" key="1">
    <source>
        <dbReference type="ARBA" id="ARBA00004752"/>
    </source>
</evidence>
<accession>A0A2W4W767</accession>
<dbReference type="InterPro" id="IPR050979">
    <property type="entry name" value="LD-transpeptidase"/>
</dbReference>
<keyword evidence="6 9" id="KW-0133">Cell shape</keyword>
<dbReference type="InterPro" id="IPR005490">
    <property type="entry name" value="LD_TPept_cat_dom"/>
</dbReference>
<dbReference type="Proteomes" id="UP000249081">
    <property type="component" value="Unassembled WGS sequence"/>
</dbReference>
<comment type="pathway">
    <text evidence="1 9">Cell wall biogenesis; peptidoglycan biosynthesis.</text>
</comment>